<dbReference type="EMBL" id="CAJOBI010008930">
    <property type="protein sequence ID" value="CAF4125634.1"/>
    <property type="molecule type" value="Genomic_DNA"/>
</dbReference>
<evidence type="ECO:0000313" key="6">
    <source>
        <dbReference type="EMBL" id="CAF4125634.1"/>
    </source>
</evidence>
<dbReference type="Proteomes" id="UP000681967">
    <property type="component" value="Unassembled WGS sequence"/>
</dbReference>
<dbReference type="Proteomes" id="UP000663855">
    <property type="component" value="Unassembled WGS sequence"/>
</dbReference>
<dbReference type="EMBL" id="CAJNOW010010086">
    <property type="protein sequence ID" value="CAF1576170.1"/>
    <property type="molecule type" value="Genomic_DNA"/>
</dbReference>
<dbReference type="InterPro" id="IPR004875">
    <property type="entry name" value="DDE_SF_endonuclease_dom"/>
</dbReference>
<dbReference type="Proteomes" id="UP000681720">
    <property type="component" value="Unassembled WGS sequence"/>
</dbReference>
<dbReference type="EMBL" id="CAJNOV010001273">
    <property type="protein sequence ID" value="CAF1057081.1"/>
    <property type="molecule type" value="Genomic_DNA"/>
</dbReference>
<comment type="caution">
    <text evidence="4">The sequence shown here is derived from an EMBL/GenBank/DDBJ whole genome shotgun (WGS) entry which is preliminary data.</text>
</comment>
<dbReference type="InterPro" id="IPR050863">
    <property type="entry name" value="CenT-Element_Derived"/>
</dbReference>
<reference evidence="4" key="1">
    <citation type="submission" date="2021-02" db="EMBL/GenBank/DDBJ databases">
        <authorList>
            <person name="Nowell W R."/>
        </authorList>
    </citation>
    <scope>NUCLEOTIDE SEQUENCE</scope>
</reference>
<evidence type="ECO:0000313" key="9">
    <source>
        <dbReference type="Proteomes" id="UP000663834"/>
    </source>
</evidence>
<dbReference type="PANTHER" id="PTHR19303">
    <property type="entry name" value="TRANSPOSON"/>
    <property type="match status" value="1"/>
</dbReference>
<dbReference type="EMBL" id="CAJNRE010001641">
    <property type="protein sequence ID" value="CAF1948300.1"/>
    <property type="molecule type" value="Genomic_DNA"/>
</dbReference>
<dbReference type="OrthoDB" id="10051656at2759"/>
<dbReference type="PANTHER" id="PTHR19303:SF73">
    <property type="entry name" value="PROTEIN PDC2"/>
    <property type="match status" value="1"/>
</dbReference>
<protein>
    <recommendedName>
        <fullName evidence="2">HTH CENPB-type domain-containing protein</fullName>
    </recommendedName>
</protein>
<evidence type="ECO:0000313" key="8">
    <source>
        <dbReference type="EMBL" id="CAF4551648.1"/>
    </source>
</evidence>
<evidence type="ECO:0000313" key="5">
    <source>
        <dbReference type="EMBL" id="CAF1948300.1"/>
    </source>
</evidence>
<dbReference type="Proteomes" id="UP000676336">
    <property type="component" value="Unassembled WGS sequence"/>
</dbReference>
<dbReference type="InterPro" id="IPR009057">
    <property type="entry name" value="Homeodomain-like_sf"/>
</dbReference>
<dbReference type="Gene3D" id="1.10.10.60">
    <property type="entry name" value="Homeodomain-like"/>
    <property type="match status" value="1"/>
</dbReference>
<evidence type="ECO:0000313" key="4">
    <source>
        <dbReference type="EMBL" id="CAF1576170.1"/>
    </source>
</evidence>
<dbReference type="Pfam" id="PF03184">
    <property type="entry name" value="DDE_1"/>
    <property type="match status" value="1"/>
</dbReference>
<dbReference type="AlphaFoldDB" id="A0A815YVZ5"/>
<evidence type="ECO:0000259" key="2">
    <source>
        <dbReference type="PROSITE" id="PS51253"/>
    </source>
</evidence>
<dbReference type="EMBL" id="CAJOBH010010528">
    <property type="protein sequence ID" value="CAF4157461.1"/>
    <property type="molecule type" value="Genomic_DNA"/>
</dbReference>
<dbReference type="GO" id="GO:0005634">
    <property type="term" value="C:nucleus"/>
    <property type="evidence" value="ECO:0007669"/>
    <property type="project" value="TreeGrafter"/>
</dbReference>
<evidence type="ECO:0000313" key="7">
    <source>
        <dbReference type="EMBL" id="CAF4157461.1"/>
    </source>
</evidence>
<dbReference type="PROSITE" id="PS51253">
    <property type="entry name" value="HTH_CENPB"/>
    <property type="match status" value="1"/>
</dbReference>
<dbReference type="InterPro" id="IPR006600">
    <property type="entry name" value="HTH_CenpB_DNA-bd_dom"/>
</dbReference>
<proteinExistence type="predicted"/>
<evidence type="ECO:0000313" key="3">
    <source>
        <dbReference type="EMBL" id="CAF1057081.1"/>
    </source>
</evidence>
<gene>
    <name evidence="7" type="ORF">BYL167_LOCUS21836</name>
    <name evidence="3" type="ORF">CJN711_LOCUS5046</name>
    <name evidence="8" type="ORF">GIL414_LOCUS36866</name>
    <name evidence="4" type="ORF">KQP761_LOCUS19670</name>
    <name evidence="5" type="ORF">MBJ925_LOCUS5784</name>
    <name evidence="6" type="ORF">SMN809_LOCUS18508</name>
</gene>
<dbReference type="GO" id="GO:0003677">
    <property type="term" value="F:DNA binding"/>
    <property type="evidence" value="ECO:0007669"/>
    <property type="project" value="UniProtKB-KW"/>
</dbReference>
<dbReference type="Proteomes" id="UP000663824">
    <property type="component" value="Unassembled WGS sequence"/>
</dbReference>
<feature type="domain" description="HTH CENPB-type" evidence="2">
    <location>
        <begin position="1"/>
        <end position="64"/>
    </location>
</feature>
<dbReference type="SUPFAM" id="SSF46689">
    <property type="entry name" value="Homeodomain-like"/>
    <property type="match status" value="1"/>
</dbReference>
<evidence type="ECO:0000256" key="1">
    <source>
        <dbReference type="ARBA" id="ARBA00023125"/>
    </source>
</evidence>
<organism evidence="4 9">
    <name type="scientific">Rotaria magnacalcarata</name>
    <dbReference type="NCBI Taxonomy" id="392030"/>
    <lineage>
        <taxon>Eukaryota</taxon>
        <taxon>Metazoa</taxon>
        <taxon>Spiralia</taxon>
        <taxon>Gnathifera</taxon>
        <taxon>Rotifera</taxon>
        <taxon>Eurotatoria</taxon>
        <taxon>Bdelloidea</taxon>
        <taxon>Philodinida</taxon>
        <taxon>Philodinidae</taxon>
        <taxon>Rotaria</taxon>
    </lineage>
</organism>
<sequence>MLRQIDTIVYNKFLKAREQYLPIPDVDIQRWALQGAKEIHLNDFQASEYWLFIYKNRHGICSRKITNIVTKKDIINFDNIVKSELEFLENFRRSSSKYLPEEIFNTDQVGVEKELHSNRTLSFEGEKTTFGSVASKNATTHSYTIQPMISLDGRLVGPMYLCLQEPKGRIGDTVERYLFRPKNVIITCSTSGKLTSSLVKYWRNQILAKSIGKKALILSDSWTGHNGESIYKDLKSIGKTVKRLQIPPKTTSHIQPLDKYFNRQIKVLAKKIYSPDELDQFVRKKQHYQVSVTSTQSIKGEKADLTQLKIKIKSR</sequence>
<accession>A0A815YVZ5</accession>
<name>A0A815YVZ5_9BILA</name>
<dbReference type="EMBL" id="CAJOBJ010093006">
    <property type="protein sequence ID" value="CAF4551648.1"/>
    <property type="molecule type" value="Genomic_DNA"/>
</dbReference>
<dbReference type="Pfam" id="PF03221">
    <property type="entry name" value="HTH_Tnp_Tc5"/>
    <property type="match status" value="1"/>
</dbReference>
<dbReference type="Proteomes" id="UP000663834">
    <property type="component" value="Unassembled WGS sequence"/>
</dbReference>
<keyword evidence="1" id="KW-0238">DNA-binding</keyword>